<dbReference type="PANTHER" id="PTHR43567">
    <property type="entry name" value="FLAVOREDOXIN-RELATED-RELATED"/>
    <property type="match status" value="1"/>
</dbReference>
<evidence type="ECO:0000313" key="3">
    <source>
        <dbReference type="EMBL" id="QNO16048.1"/>
    </source>
</evidence>
<organism evidence="3 4">
    <name type="scientific">Alkalicella caledoniensis</name>
    <dbReference type="NCBI Taxonomy" id="2731377"/>
    <lineage>
        <taxon>Bacteria</taxon>
        <taxon>Bacillati</taxon>
        <taxon>Bacillota</taxon>
        <taxon>Clostridia</taxon>
        <taxon>Eubacteriales</taxon>
        <taxon>Proteinivoracaceae</taxon>
        <taxon>Alkalicella</taxon>
    </lineage>
</organism>
<evidence type="ECO:0000256" key="1">
    <source>
        <dbReference type="ARBA" id="ARBA00038054"/>
    </source>
</evidence>
<dbReference type="InterPro" id="IPR012349">
    <property type="entry name" value="Split_barrel_FMN-bd"/>
</dbReference>
<dbReference type="Pfam" id="PF01613">
    <property type="entry name" value="Flavin_Reduct"/>
    <property type="match status" value="1"/>
</dbReference>
<dbReference type="Gene3D" id="2.30.110.10">
    <property type="entry name" value="Electron Transport, Fmn-binding Protein, Chain A"/>
    <property type="match status" value="1"/>
</dbReference>
<dbReference type="KEGG" id="acae:HYG86_15365"/>
<name>A0A7G9WBI6_ALKCA</name>
<dbReference type="InterPro" id="IPR052174">
    <property type="entry name" value="Flavoredoxin"/>
</dbReference>
<accession>A0A7G9WBI6</accession>
<gene>
    <name evidence="3" type="ORF">HYG86_15365</name>
</gene>
<dbReference type="GO" id="GO:0016646">
    <property type="term" value="F:oxidoreductase activity, acting on the CH-NH group of donors, NAD or NADP as acceptor"/>
    <property type="evidence" value="ECO:0007669"/>
    <property type="project" value="UniProtKB-ARBA"/>
</dbReference>
<reference evidence="3 4" key="1">
    <citation type="submission" date="2020-07" db="EMBL/GenBank/DDBJ databases">
        <title>Alkalicella. sp. LB2 genome.</title>
        <authorList>
            <person name="Postec A."/>
            <person name="Quemeneur M."/>
        </authorList>
    </citation>
    <scope>NUCLEOTIDE SEQUENCE [LARGE SCALE GENOMIC DNA]</scope>
    <source>
        <strain evidence="3 4">LB2</strain>
    </source>
</reference>
<dbReference type="AlphaFoldDB" id="A0A7G9WBI6"/>
<dbReference type="SUPFAM" id="SSF50475">
    <property type="entry name" value="FMN-binding split barrel"/>
    <property type="match status" value="1"/>
</dbReference>
<proteinExistence type="inferred from homology"/>
<dbReference type="PANTHER" id="PTHR43567:SF5">
    <property type="entry name" value="HYPOTHETICAL CYTOSOLIC PROTEIN"/>
    <property type="match status" value="1"/>
</dbReference>
<dbReference type="EMBL" id="CP058559">
    <property type="protein sequence ID" value="QNO16048.1"/>
    <property type="molecule type" value="Genomic_DNA"/>
</dbReference>
<comment type="similarity">
    <text evidence="1">Belongs to the flavoredoxin family.</text>
</comment>
<sequence>MGKVKNVTYSEMLPELMEQLPKGAFLTAKWQDKVNTMTIGWGTVGVVWGKPIFMIAVRYSRYTYRLLDNAQEFTVSIPLSNNLKKELGICGSKSGRDMNKFEECGLTIQKGQKISTPVVGECELHYECKVVYQQAMEPKLLHNDIDEKYYKNDDFHVIYYGEIVASYLNDK</sequence>
<evidence type="ECO:0000259" key="2">
    <source>
        <dbReference type="Pfam" id="PF01613"/>
    </source>
</evidence>
<keyword evidence="4" id="KW-1185">Reference proteome</keyword>
<dbReference type="InterPro" id="IPR002563">
    <property type="entry name" value="Flavin_Rdtase-like_dom"/>
</dbReference>
<feature type="domain" description="Flavin reductase like" evidence="2">
    <location>
        <begin position="24"/>
        <end position="170"/>
    </location>
</feature>
<dbReference type="GO" id="GO:0010181">
    <property type="term" value="F:FMN binding"/>
    <property type="evidence" value="ECO:0007669"/>
    <property type="project" value="InterPro"/>
</dbReference>
<protein>
    <submittedName>
        <fullName evidence="3">Flavin reductase family protein</fullName>
    </submittedName>
</protein>
<dbReference type="RefSeq" id="WP_213166445.1">
    <property type="nucleotide sequence ID" value="NZ_CP058559.1"/>
</dbReference>
<dbReference type="Proteomes" id="UP000516160">
    <property type="component" value="Chromosome"/>
</dbReference>
<evidence type="ECO:0000313" key="4">
    <source>
        <dbReference type="Proteomes" id="UP000516160"/>
    </source>
</evidence>